<comment type="subcellular location">
    <subcellularLocation>
        <location evidence="1">Membrane</location>
        <topology evidence="1">Multi-pass membrane protein</topology>
    </subcellularLocation>
</comment>
<dbReference type="Pfam" id="PF00474">
    <property type="entry name" value="SSF"/>
    <property type="match status" value="1"/>
</dbReference>
<evidence type="ECO:0000256" key="6">
    <source>
        <dbReference type="ARBA" id="ARBA00023136"/>
    </source>
</evidence>
<keyword evidence="5 8" id="KW-1133">Transmembrane helix</keyword>
<organism evidence="9 10">
    <name type="scientific">Candidatus Acidulodesulfobacterium acidiphilum</name>
    <dbReference type="NCBI Taxonomy" id="2597224"/>
    <lineage>
        <taxon>Bacteria</taxon>
        <taxon>Deltaproteobacteria</taxon>
        <taxon>Candidatus Acidulodesulfobacterales</taxon>
        <taxon>Candidatus Acidulodesulfobacterium</taxon>
    </lineage>
</organism>
<evidence type="ECO:0000256" key="8">
    <source>
        <dbReference type="SAM" id="Phobius"/>
    </source>
</evidence>
<dbReference type="InterPro" id="IPR001734">
    <property type="entry name" value="Na/solute_symporter"/>
</dbReference>
<evidence type="ECO:0000256" key="3">
    <source>
        <dbReference type="ARBA" id="ARBA00022448"/>
    </source>
</evidence>
<dbReference type="InterPro" id="IPR038377">
    <property type="entry name" value="Na/Glc_symporter_sf"/>
</dbReference>
<feature type="transmembrane region" description="Helical" evidence="8">
    <location>
        <begin position="127"/>
        <end position="150"/>
    </location>
</feature>
<evidence type="ECO:0000256" key="5">
    <source>
        <dbReference type="ARBA" id="ARBA00022989"/>
    </source>
</evidence>
<dbReference type="EMBL" id="SHMQ01000006">
    <property type="protein sequence ID" value="RZV39733.1"/>
    <property type="molecule type" value="Genomic_DNA"/>
</dbReference>
<feature type="transmembrane region" description="Helical" evidence="8">
    <location>
        <begin position="48"/>
        <end position="68"/>
    </location>
</feature>
<feature type="transmembrane region" description="Helical" evidence="8">
    <location>
        <begin position="170"/>
        <end position="188"/>
    </location>
</feature>
<dbReference type="PANTHER" id="PTHR48086">
    <property type="entry name" value="SODIUM/PROLINE SYMPORTER-RELATED"/>
    <property type="match status" value="1"/>
</dbReference>
<evidence type="ECO:0000256" key="1">
    <source>
        <dbReference type="ARBA" id="ARBA00004141"/>
    </source>
</evidence>
<feature type="transmembrane region" description="Helical" evidence="8">
    <location>
        <begin position="338"/>
        <end position="361"/>
    </location>
</feature>
<dbReference type="Gene3D" id="1.20.1730.10">
    <property type="entry name" value="Sodium/glucose cotransporter"/>
    <property type="match status" value="1"/>
</dbReference>
<keyword evidence="6 8" id="KW-0472">Membrane</keyword>
<comment type="caution">
    <text evidence="9">The sequence shown here is derived from an EMBL/GenBank/DDBJ whole genome shotgun (WGS) entry which is preliminary data.</text>
</comment>
<gene>
    <name evidence="9" type="ORF">EVJ48_03340</name>
</gene>
<evidence type="ECO:0000256" key="7">
    <source>
        <dbReference type="RuleBase" id="RU362091"/>
    </source>
</evidence>
<evidence type="ECO:0000256" key="4">
    <source>
        <dbReference type="ARBA" id="ARBA00022692"/>
    </source>
</evidence>
<feature type="transmembrane region" description="Helical" evidence="8">
    <location>
        <begin position="200"/>
        <end position="226"/>
    </location>
</feature>
<keyword evidence="3" id="KW-0813">Transport</keyword>
<feature type="transmembrane region" description="Helical" evidence="8">
    <location>
        <begin position="407"/>
        <end position="429"/>
    </location>
</feature>
<keyword evidence="4 8" id="KW-0812">Transmembrane</keyword>
<dbReference type="GO" id="GO:0005886">
    <property type="term" value="C:plasma membrane"/>
    <property type="evidence" value="ECO:0007669"/>
    <property type="project" value="TreeGrafter"/>
</dbReference>
<feature type="transmembrane region" description="Helical" evidence="8">
    <location>
        <begin position="80"/>
        <end position="99"/>
    </location>
</feature>
<dbReference type="PANTHER" id="PTHR48086:SF8">
    <property type="entry name" value="MONOCARBOXYLIC ACID PERMEASE"/>
    <property type="match status" value="1"/>
</dbReference>
<dbReference type="InterPro" id="IPR050277">
    <property type="entry name" value="Sodium:Solute_Symporter"/>
</dbReference>
<feature type="transmembrane region" description="Helical" evidence="8">
    <location>
        <begin position="382"/>
        <end position="401"/>
    </location>
</feature>
<sequence length="504" mass="54168">MISSNTVITLLVFAALFLVFVIIGFKAANWRKGDMNILHEWALSGNKIGTFLMWFLVGADIYTAYTFIAVPSGVFAKGSIFFFAVPYVMATFGIAMVVMPSLWKVSKDKGYVTAVDFVKDKFNSKTLAILIALTGIVAELPYIALQIVGMKAVLQVMLLPFGDVKTISETALVVSFVILAVFTYWSGIRGAVLTAVMKDVIILITVIVIIIFVPLAYGGFSHAFAAAGHIGAGKKPPVDYATLPPVLVNAYISLFILSALALYLYPHAINGVLSAKSAKSVRLSTALLPIYGIGLAFLALFGILVYAVPAALKTVGGNGTLVVPALIQSTMPSWFTGFAFLGIFIGGLVPAAIMAISQANLLTRNIIKEFKPDLSGETETKIAKWSSVIFKFLALGFVFLVPETYSIQLQLLGGILIVQTLPPIFIGLYTKWLDKNALIAGWLVGTVSGIYFVLRANAGHPIVTTFMKTPYGLLYVALVALILNLVVTILWSIIAGAFKKPAIS</sequence>
<accession>A0A520XEX5</accession>
<feature type="transmembrane region" description="Helical" evidence="8">
    <location>
        <begin position="474"/>
        <end position="498"/>
    </location>
</feature>
<feature type="transmembrane region" description="Helical" evidence="8">
    <location>
        <begin position="246"/>
        <end position="265"/>
    </location>
</feature>
<feature type="transmembrane region" description="Helical" evidence="8">
    <location>
        <begin position="6"/>
        <end position="28"/>
    </location>
</feature>
<comment type="similarity">
    <text evidence="2 7">Belongs to the sodium:solute symporter (SSF) (TC 2.A.21) family.</text>
</comment>
<evidence type="ECO:0000313" key="9">
    <source>
        <dbReference type="EMBL" id="RZV39733.1"/>
    </source>
</evidence>
<name>A0A520XEX5_9DELT</name>
<reference evidence="9 10" key="1">
    <citation type="submission" date="2019-01" db="EMBL/GenBank/DDBJ databases">
        <title>Insights into ecological role of a new deltaproteobacterial order Candidatus Sinidesulfobacterales (Sva0485) by metagenomics and metatranscriptomics.</title>
        <authorList>
            <person name="Tan S."/>
            <person name="Liu J."/>
            <person name="Fang Y."/>
            <person name="Hedlund B."/>
            <person name="Lian Z.-H."/>
            <person name="Huang L.-Y."/>
            <person name="Li J.-T."/>
            <person name="Huang L.-N."/>
            <person name="Li W.-J."/>
            <person name="Jiang H.-C."/>
            <person name="Dong H.-L."/>
            <person name="Shu W.-S."/>
        </authorList>
    </citation>
    <scope>NUCLEOTIDE SEQUENCE [LARGE SCALE GENOMIC DNA]</scope>
    <source>
        <strain evidence="9">AP4</strain>
    </source>
</reference>
<proteinExistence type="inferred from homology"/>
<evidence type="ECO:0000256" key="2">
    <source>
        <dbReference type="ARBA" id="ARBA00006434"/>
    </source>
</evidence>
<feature type="transmembrane region" description="Helical" evidence="8">
    <location>
        <begin position="436"/>
        <end position="454"/>
    </location>
</feature>
<dbReference type="AlphaFoldDB" id="A0A520XEX5"/>
<evidence type="ECO:0000313" key="10">
    <source>
        <dbReference type="Proteomes" id="UP000322454"/>
    </source>
</evidence>
<dbReference type="PROSITE" id="PS50283">
    <property type="entry name" value="NA_SOLUT_SYMP_3"/>
    <property type="match status" value="1"/>
</dbReference>
<dbReference type="Proteomes" id="UP000322454">
    <property type="component" value="Unassembled WGS sequence"/>
</dbReference>
<protein>
    <submittedName>
        <fullName evidence="9">Sodium:solute symporter</fullName>
    </submittedName>
</protein>
<dbReference type="GO" id="GO:0022857">
    <property type="term" value="F:transmembrane transporter activity"/>
    <property type="evidence" value="ECO:0007669"/>
    <property type="project" value="InterPro"/>
</dbReference>
<feature type="transmembrane region" description="Helical" evidence="8">
    <location>
        <begin position="286"/>
        <end position="308"/>
    </location>
</feature>